<dbReference type="Proteomes" id="UP000050795">
    <property type="component" value="Unassembled WGS sequence"/>
</dbReference>
<feature type="binding site" evidence="9">
    <location>
        <position position="83"/>
    </location>
    <ligand>
        <name>S-adenosyl-L-methionine</name>
        <dbReference type="ChEBI" id="CHEBI:59789"/>
    </ligand>
</feature>
<comment type="similarity">
    <text evidence="3">Belongs to the diphthine synthase family.</text>
</comment>
<dbReference type="Gene3D" id="3.40.1010.10">
    <property type="entry name" value="Cobalt-precorrin-4 Transmethylase, Domain 1"/>
    <property type="match status" value="1"/>
</dbReference>
<feature type="binding site" evidence="9">
    <location>
        <position position="162"/>
    </location>
    <ligand>
        <name>S-adenosyl-L-methionine</name>
        <dbReference type="ChEBI" id="CHEBI:59789"/>
    </ligand>
</feature>
<evidence type="ECO:0000256" key="4">
    <source>
        <dbReference type="ARBA" id="ARBA00011927"/>
    </source>
</evidence>
<dbReference type="Gene3D" id="3.30.950.10">
    <property type="entry name" value="Methyltransferase, Cobalt-precorrin-4 Transmethylase, Domain 2"/>
    <property type="match status" value="1"/>
</dbReference>
<evidence type="ECO:0000256" key="6">
    <source>
        <dbReference type="ARBA" id="ARBA00022679"/>
    </source>
</evidence>
<keyword evidence="5" id="KW-0489">Methyltransferase</keyword>
<evidence type="ECO:0000256" key="9">
    <source>
        <dbReference type="PIRSR" id="PIRSR036432-1"/>
    </source>
</evidence>
<dbReference type="Pfam" id="PF00590">
    <property type="entry name" value="TP_methylase"/>
    <property type="match status" value="1"/>
</dbReference>
<evidence type="ECO:0000256" key="1">
    <source>
        <dbReference type="ARBA" id="ARBA00004006"/>
    </source>
</evidence>
<comment type="function">
    <text evidence="1">S-adenosyl-L-methionine-dependent methyltransferase that catalyzes four methylations of the modified target histidine residue in translation elongation factor 2 (EF-2), to form an intermediate called diphthine methyl ester. The four successive methylation reactions represent the second step of diphthamide biosynthesis.</text>
</comment>
<keyword evidence="6" id="KW-0808">Transferase</keyword>
<reference evidence="11" key="1">
    <citation type="submission" date="2022-06" db="EMBL/GenBank/DDBJ databases">
        <authorList>
            <person name="Berger JAMES D."/>
            <person name="Berger JAMES D."/>
        </authorList>
    </citation>
    <scope>NUCLEOTIDE SEQUENCE [LARGE SCALE GENOMIC DNA]</scope>
</reference>
<evidence type="ECO:0000256" key="2">
    <source>
        <dbReference type="ARBA" id="ARBA00005156"/>
    </source>
</evidence>
<dbReference type="InterPro" id="IPR014777">
    <property type="entry name" value="4pyrrole_Mease_sub1"/>
</dbReference>
<protein>
    <recommendedName>
        <fullName evidence="4">diphthine methyl ester synthase</fullName>
        <ecNumber evidence="4">2.1.1.314</ecNumber>
    </recommendedName>
</protein>
<name>A0AA85JJ15_TRIRE</name>
<dbReference type="InterPro" id="IPR004551">
    <property type="entry name" value="Dphthn_synthase"/>
</dbReference>
<dbReference type="AlphaFoldDB" id="A0AA85JJ15"/>
<dbReference type="PIRSF" id="PIRSF036432">
    <property type="entry name" value="Diphthine_synth"/>
    <property type="match status" value="1"/>
</dbReference>
<evidence type="ECO:0000313" key="12">
    <source>
        <dbReference type="WBParaSite" id="TREG1_25650.1"/>
    </source>
</evidence>
<evidence type="ECO:0000256" key="8">
    <source>
        <dbReference type="ARBA" id="ARBA00048752"/>
    </source>
</evidence>
<dbReference type="NCBIfam" id="TIGR00522">
    <property type="entry name" value="dph5"/>
    <property type="match status" value="1"/>
</dbReference>
<dbReference type="InterPro" id="IPR000878">
    <property type="entry name" value="4pyrrol_Mease"/>
</dbReference>
<organism evidence="11 12">
    <name type="scientific">Trichobilharzia regenti</name>
    <name type="common">Nasal bird schistosome</name>
    <dbReference type="NCBI Taxonomy" id="157069"/>
    <lineage>
        <taxon>Eukaryota</taxon>
        <taxon>Metazoa</taxon>
        <taxon>Spiralia</taxon>
        <taxon>Lophotrochozoa</taxon>
        <taxon>Platyhelminthes</taxon>
        <taxon>Trematoda</taxon>
        <taxon>Digenea</taxon>
        <taxon>Strigeidida</taxon>
        <taxon>Schistosomatoidea</taxon>
        <taxon>Schistosomatidae</taxon>
        <taxon>Trichobilharzia</taxon>
    </lineage>
</organism>
<reference evidence="12" key="2">
    <citation type="submission" date="2023-11" db="UniProtKB">
        <authorList>
            <consortium name="WormBaseParasite"/>
        </authorList>
    </citation>
    <scope>IDENTIFICATION</scope>
</reference>
<comment type="catalytic activity">
    <reaction evidence="8">
        <text>2-[(3S)-amino-3-carboxypropyl]-L-histidyl-[translation elongation factor 2] + 4 S-adenosyl-L-methionine = diphthine methyl ester-[translation elongation factor 2] + 4 S-adenosyl-L-homocysteine + 3 H(+)</text>
        <dbReference type="Rhea" id="RHEA:42652"/>
        <dbReference type="Rhea" id="RHEA-COMP:9749"/>
        <dbReference type="Rhea" id="RHEA-COMP:10173"/>
        <dbReference type="ChEBI" id="CHEBI:15378"/>
        <dbReference type="ChEBI" id="CHEBI:57856"/>
        <dbReference type="ChEBI" id="CHEBI:59789"/>
        <dbReference type="ChEBI" id="CHEBI:73995"/>
        <dbReference type="ChEBI" id="CHEBI:79005"/>
        <dbReference type="EC" id="2.1.1.314"/>
    </reaction>
</comment>
<dbReference type="EC" id="2.1.1.314" evidence="4"/>
<dbReference type="GO" id="GO:0017183">
    <property type="term" value="P:protein histidyl modification to diphthamide"/>
    <property type="evidence" value="ECO:0007669"/>
    <property type="project" value="InterPro"/>
</dbReference>
<dbReference type="GO" id="GO:0141133">
    <property type="term" value="F:diphthine methyl ester synthase activity"/>
    <property type="evidence" value="ECO:0007669"/>
    <property type="project" value="UniProtKB-EC"/>
</dbReference>
<evidence type="ECO:0000256" key="7">
    <source>
        <dbReference type="ARBA" id="ARBA00022691"/>
    </source>
</evidence>
<feature type="domain" description="Tetrapyrrole methylase" evidence="10">
    <location>
        <begin position="1"/>
        <end position="175"/>
    </location>
</feature>
<comment type="pathway">
    <text evidence="2">Protein modification; peptidyl-diphthamide biosynthesis.</text>
</comment>
<accession>A0AA85JJ15</accession>
<keyword evidence="11" id="KW-1185">Reference proteome</keyword>
<dbReference type="WBParaSite" id="TREG1_25650.1">
    <property type="protein sequence ID" value="TREG1_25650.1"/>
    <property type="gene ID" value="TREG1_25650"/>
</dbReference>
<feature type="binding site" evidence="9">
    <location>
        <position position="86"/>
    </location>
    <ligand>
        <name>S-adenosyl-L-methionine</name>
        <dbReference type="ChEBI" id="CHEBI:59789"/>
    </ligand>
</feature>
<dbReference type="InterPro" id="IPR035996">
    <property type="entry name" value="4pyrrol_Methylase_sf"/>
</dbReference>
<evidence type="ECO:0000256" key="5">
    <source>
        <dbReference type="ARBA" id="ARBA00022603"/>
    </source>
</evidence>
<evidence type="ECO:0000259" key="10">
    <source>
        <dbReference type="Pfam" id="PF00590"/>
    </source>
</evidence>
<dbReference type="GO" id="GO:0032259">
    <property type="term" value="P:methylation"/>
    <property type="evidence" value="ECO:0007669"/>
    <property type="project" value="UniProtKB-KW"/>
</dbReference>
<sequence length="329" mass="37117">MLYLIGLGLGSFSDLTIKGLDVLKKCDYVYLDSYTSIFSEENINELKITEKCIFPADREFVEQSSEILDRAKEYDVAFLVIGDPLGATTHSDIILRAVERSIPYQIIHNASVITAVGCCGLHLYNFGITVSIPLWDEFGRPESFVDKILKNMRNGFHTLCLLDIKVKERSLENILRDRNIFEPPRFMTCCEAVYQIVEALNNKTDDLLDGSNSLVASCVVISLSRIGSDDQKIIVSRISDVYKAQANLNNPEVIFGGPPHCIIVPGKIHLLESEFLLARYQNKVENQSYLPKFYTFDLEESDDVLQTFQNLVDTHNKTIHSIQLPQSPG</sequence>
<proteinExistence type="inferred from homology"/>
<dbReference type="PANTHER" id="PTHR10882:SF0">
    <property type="entry name" value="DIPHTHINE METHYL ESTER SYNTHASE"/>
    <property type="match status" value="1"/>
</dbReference>
<keyword evidence="7 9" id="KW-0949">S-adenosyl-L-methionine</keyword>
<dbReference type="PANTHER" id="PTHR10882">
    <property type="entry name" value="DIPHTHINE SYNTHASE"/>
    <property type="match status" value="1"/>
</dbReference>
<evidence type="ECO:0000256" key="3">
    <source>
        <dbReference type="ARBA" id="ARBA00006729"/>
    </source>
</evidence>
<feature type="binding site" evidence="9">
    <location>
        <begin position="111"/>
        <end position="112"/>
    </location>
    <ligand>
        <name>S-adenosyl-L-methionine</name>
        <dbReference type="ChEBI" id="CHEBI:59789"/>
    </ligand>
</feature>
<dbReference type="SUPFAM" id="SSF53790">
    <property type="entry name" value="Tetrapyrrole methylase"/>
    <property type="match status" value="1"/>
</dbReference>
<dbReference type="InterPro" id="IPR014776">
    <property type="entry name" value="4pyrrole_Mease_sub2"/>
</dbReference>
<dbReference type="CDD" id="cd11647">
    <property type="entry name" value="DHP5_DphB"/>
    <property type="match status" value="1"/>
</dbReference>
<feature type="binding site" evidence="9">
    <location>
        <position position="9"/>
    </location>
    <ligand>
        <name>S-adenosyl-L-methionine</name>
        <dbReference type="ChEBI" id="CHEBI:59789"/>
    </ligand>
</feature>
<evidence type="ECO:0000313" key="11">
    <source>
        <dbReference type="Proteomes" id="UP000050795"/>
    </source>
</evidence>